<organism evidence="2 3">
    <name type="scientific">Jejuia pallidilutea</name>
    <dbReference type="NCBI Taxonomy" id="504487"/>
    <lineage>
        <taxon>Bacteria</taxon>
        <taxon>Pseudomonadati</taxon>
        <taxon>Bacteroidota</taxon>
        <taxon>Flavobacteriia</taxon>
        <taxon>Flavobacteriales</taxon>
        <taxon>Flavobacteriaceae</taxon>
        <taxon>Jejuia</taxon>
    </lineage>
</organism>
<evidence type="ECO:0000313" key="3">
    <source>
        <dbReference type="Proteomes" id="UP000251545"/>
    </source>
</evidence>
<evidence type="ECO:0000313" key="2">
    <source>
        <dbReference type="EMBL" id="PQV48224.1"/>
    </source>
</evidence>
<protein>
    <submittedName>
        <fullName evidence="2">Putative secreted protein (Por secretion system target)</fullName>
    </submittedName>
</protein>
<comment type="caution">
    <text evidence="2">The sequence shown here is derived from an EMBL/GenBank/DDBJ whole genome shotgun (WGS) entry which is preliminary data.</text>
</comment>
<accession>A0A362WZS5</accession>
<dbReference type="Gene3D" id="2.60.40.1180">
    <property type="entry name" value="Golgi alpha-mannosidase II"/>
    <property type="match status" value="1"/>
</dbReference>
<dbReference type="PANTHER" id="PTHR42767:SF1">
    <property type="entry name" value="ENDO-BETA-1,6-GALACTANASE-LIKE DOMAIN-CONTAINING PROTEIN"/>
    <property type="match status" value="1"/>
</dbReference>
<proteinExistence type="predicted"/>
<dbReference type="GO" id="GO:0004553">
    <property type="term" value="F:hydrolase activity, hydrolyzing O-glycosyl compounds"/>
    <property type="evidence" value="ECO:0007669"/>
    <property type="project" value="InterPro"/>
</dbReference>
<dbReference type="Gene3D" id="3.20.20.80">
    <property type="entry name" value="Glycosidases"/>
    <property type="match status" value="1"/>
</dbReference>
<dbReference type="InterPro" id="IPR013780">
    <property type="entry name" value="Glyco_hydro_b"/>
</dbReference>
<feature type="signal peptide" evidence="1">
    <location>
        <begin position="1"/>
        <end position="19"/>
    </location>
</feature>
<dbReference type="PANTHER" id="PTHR42767">
    <property type="entry name" value="ENDO-BETA-1,6-GALACTANASE"/>
    <property type="match status" value="1"/>
</dbReference>
<name>A0A362WZS5_9FLAO</name>
<keyword evidence="1" id="KW-0732">Signal</keyword>
<dbReference type="SUPFAM" id="SSF51011">
    <property type="entry name" value="Glycosyl hydrolase domain"/>
    <property type="match status" value="1"/>
</dbReference>
<dbReference type="Proteomes" id="UP000251545">
    <property type="component" value="Unassembled WGS sequence"/>
</dbReference>
<sequence length="594" mass="66577">MKKLIKVKLILTLTLSNFCTDFYGQTTVTLFPETKYQSVEGWGVSLAWWANLVGGMPQSTIDELADYAVNDLNFNVFRFNIGGGENPNCTSGDHFRRDGAKMPGYRNLQNNNEGWGTYNLSNDLRQIIVMDKLATLRASKNDIITELISYSPPWWMTHGECSAGNVSGTSENLKPEFVDDFADYLASVASGLNTSYPSWNIQYIEPFNEPISGYWKKGGNQEGSAIYAATQAQVLWRLWQRKNAYGISNIKIAAADNSKVTWALSNLTDIKNNNPNEYNGIAKINTHSYSGTWQDKANLAAFAKSNGNKPVWQTETGPLGWNLPPGKTDWWIRHYDMAYRLIEDMRNLKSTVWCDWQLMSIDDGWGMLHQTNWNENNPYNTPILNKTRGFYCRKNVTNFIKVGYQIIRSNNGNTLAALSPDDGEVVLVVVNPYDTATTYNFDLSNFPVINDFKTYRTSGGVSGLGEDTTEKTIVSITEKGILNGKNISYNAPAYSISTFVIDIAGALSQEGLVKNQVLKIYTVPFSGETIFQLSNFINDGILTLYDVNGKEVKRLEHIVGSEFALKRNNLLSGIYFYKLSENNKLISKGALVVN</sequence>
<dbReference type="AlphaFoldDB" id="A0A362WZS5"/>
<dbReference type="InterPro" id="IPR017853">
    <property type="entry name" value="GH"/>
</dbReference>
<dbReference type="InterPro" id="IPR039743">
    <property type="entry name" value="6GAL/EXGAL"/>
</dbReference>
<reference evidence="2 3" key="1">
    <citation type="submission" date="2018-02" db="EMBL/GenBank/DDBJ databases">
        <title>Genomic Encyclopedia of Archaeal and Bacterial Type Strains, Phase II (KMG-II): from individual species to whole genera.</title>
        <authorList>
            <person name="Goeker M."/>
        </authorList>
    </citation>
    <scope>NUCLEOTIDE SEQUENCE [LARGE SCALE GENOMIC DNA]</scope>
    <source>
        <strain evidence="2 3">DSM 21165</strain>
    </source>
</reference>
<dbReference type="SUPFAM" id="SSF51445">
    <property type="entry name" value="(Trans)glycosidases"/>
    <property type="match status" value="1"/>
</dbReference>
<feature type="chain" id="PRO_5016569134" evidence="1">
    <location>
        <begin position="20"/>
        <end position="594"/>
    </location>
</feature>
<dbReference type="RefSeq" id="WP_105473706.1">
    <property type="nucleotide sequence ID" value="NZ_PVEO01000005.1"/>
</dbReference>
<gene>
    <name evidence="2" type="ORF">CLV33_10574</name>
</gene>
<evidence type="ECO:0000256" key="1">
    <source>
        <dbReference type="SAM" id="SignalP"/>
    </source>
</evidence>
<dbReference type="EMBL" id="PVEO01000005">
    <property type="protein sequence ID" value="PQV48224.1"/>
    <property type="molecule type" value="Genomic_DNA"/>
</dbReference>